<gene>
    <name evidence="1" type="ORF">EVA_11262</name>
</gene>
<comment type="caution">
    <text evidence="1">The sequence shown here is derived from an EMBL/GenBank/DDBJ whole genome shotgun (WGS) entry which is preliminary data.</text>
</comment>
<name>J9GFS0_9ZZZZ</name>
<dbReference type="EMBL" id="AMCI01003293">
    <property type="protein sequence ID" value="EJX00633.1"/>
    <property type="molecule type" value="Genomic_DNA"/>
</dbReference>
<reference evidence="1" key="1">
    <citation type="journal article" date="2012" name="PLoS ONE">
        <title>Gene sets for utilization of primary and secondary nutrition supplies in the distal gut of endangered iberian lynx.</title>
        <authorList>
            <person name="Alcaide M."/>
            <person name="Messina E."/>
            <person name="Richter M."/>
            <person name="Bargiela R."/>
            <person name="Peplies J."/>
            <person name="Huws S.A."/>
            <person name="Newbold C.J."/>
            <person name="Golyshin P.N."/>
            <person name="Simon M.A."/>
            <person name="Lopez G."/>
            <person name="Yakimov M.M."/>
            <person name="Ferrer M."/>
        </authorList>
    </citation>
    <scope>NUCLEOTIDE SEQUENCE</scope>
</reference>
<feature type="non-terminal residue" evidence="1">
    <location>
        <position position="1"/>
    </location>
</feature>
<dbReference type="AlphaFoldDB" id="J9GFS0"/>
<organism evidence="1">
    <name type="scientific">gut metagenome</name>
    <dbReference type="NCBI Taxonomy" id="749906"/>
    <lineage>
        <taxon>unclassified sequences</taxon>
        <taxon>metagenomes</taxon>
        <taxon>organismal metagenomes</taxon>
    </lineage>
</organism>
<evidence type="ECO:0000313" key="1">
    <source>
        <dbReference type="EMBL" id="EJX00633.1"/>
    </source>
</evidence>
<accession>J9GFS0</accession>
<sequence length="25" mass="2856">HIPEEAWQAFHTLVDMGFDTQLAAK</sequence>
<protein>
    <submittedName>
        <fullName evidence="1">Uncharacterized protein</fullName>
    </submittedName>
</protein>
<proteinExistence type="predicted"/>